<feature type="transmembrane region" description="Helical" evidence="1">
    <location>
        <begin position="7"/>
        <end position="26"/>
    </location>
</feature>
<dbReference type="AlphaFoldDB" id="A0A2M7E8Q5"/>
<dbReference type="EMBL" id="PETL01000195">
    <property type="protein sequence ID" value="PIV64085.1"/>
    <property type="molecule type" value="Genomic_DNA"/>
</dbReference>
<name>A0A2M7E8Q5_9BACT</name>
<dbReference type="Pfam" id="PF10646">
    <property type="entry name" value="Germane"/>
    <property type="match status" value="1"/>
</dbReference>
<accession>A0A2M7E8Q5</accession>
<keyword evidence="1" id="KW-0472">Membrane</keyword>
<reference evidence="4" key="1">
    <citation type="submission" date="2017-09" db="EMBL/GenBank/DDBJ databases">
        <title>Depth-based differentiation of microbial function through sediment-hosted aquifers and enrichment of novel symbionts in the deep terrestrial subsurface.</title>
        <authorList>
            <person name="Probst A.J."/>
            <person name="Ladd B."/>
            <person name="Jarett J.K."/>
            <person name="Geller-Mcgrath D.E."/>
            <person name="Sieber C.M.K."/>
            <person name="Emerson J.B."/>
            <person name="Anantharaman K."/>
            <person name="Thomas B.C."/>
            <person name="Malmstrom R."/>
            <person name="Stieglmeier M."/>
            <person name="Klingl A."/>
            <person name="Woyke T."/>
            <person name="Ryan C.M."/>
            <person name="Banfield J.F."/>
        </authorList>
    </citation>
    <scope>NUCLEOTIDE SEQUENCE [LARGE SCALE GENOMIC DNA]</scope>
</reference>
<keyword evidence="1" id="KW-1133">Transmembrane helix</keyword>
<dbReference type="InterPro" id="IPR019606">
    <property type="entry name" value="GerMN"/>
</dbReference>
<organism evidence="3 4">
    <name type="scientific">bacterium (Candidatus Ratteibacteria) CG01_land_8_20_14_3_00_40_19</name>
    <dbReference type="NCBI Taxonomy" id="2014290"/>
    <lineage>
        <taxon>Bacteria</taxon>
        <taxon>Candidatus Ratteibacteria</taxon>
    </lineage>
</organism>
<protein>
    <recommendedName>
        <fullName evidence="2">GerMN domain-containing protein</fullName>
    </recommendedName>
</protein>
<sequence>MNNREKVILIGSFFFLIVLVGFLLVLQKGTFLPKEQTVNLYFSAYKKGVFYLQPVSRQIKTRRKLPLEETLEMLFAGPTPEEKLQELSSNTPPTVKLLGLQVKDNIAYLDFSEEIESGGGTSSMEGRLREIVYTATQFPEIKKVRFLIKGKEVKVFSGEGITEVEKPLGREDLPIIY</sequence>
<evidence type="ECO:0000313" key="4">
    <source>
        <dbReference type="Proteomes" id="UP000228886"/>
    </source>
</evidence>
<evidence type="ECO:0000313" key="3">
    <source>
        <dbReference type="EMBL" id="PIV64085.1"/>
    </source>
</evidence>
<keyword evidence="1" id="KW-0812">Transmembrane</keyword>
<feature type="domain" description="GerMN" evidence="2">
    <location>
        <begin position="67"/>
        <end position="157"/>
    </location>
</feature>
<gene>
    <name evidence="3" type="ORF">COS11_04020</name>
</gene>
<comment type="caution">
    <text evidence="3">The sequence shown here is derived from an EMBL/GenBank/DDBJ whole genome shotgun (WGS) entry which is preliminary data.</text>
</comment>
<proteinExistence type="predicted"/>
<dbReference type="Proteomes" id="UP000228886">
    <property type="component" value="Unassembled WGS sequence"/>
</dbReference>
<evidence type="ECO:0000259" key="2">
    <source>
        <dbReference type="SMART" id="SM00909"/>
    </source>
</evidence>
<evidence type="ECO:0000256" key="1">
    <source>
        <dbReference type="SAM" id="Phobius"/>
    </source>
</evidence>
<dbReference type="SMART" id="SM00909">
    <property type="entry name" value="Germane"/>
    <property type="match status" value="1"/>
</dbReference>